<sequence length="320" mass="35044">MAAIHAANLASDPRVVLRYVIDPAVERAEALAMAHGAIVASPDVAFADPQIDAFVIASPPRTHADYLERAAQTKAYVFCEKPIDHDIGRIRTCLTKLAGREHKVQLGFNRRFDFQFAKLKQAITDGRIGNVEQVLIISRDPEAPTLEGFTHSSGLLKETAIHDFDLLRWLLDDEPVEVFVMADALINPDYLTIGHIDTATTTLRMKSGTHVTILNSLRAAFGYDQRIEVLGSLGQAAVGNVAQSLVVLSDQMGITAEKPLWNYPERYAQAYRTEMLQFIEAVASGNPVTPNAFDGLRASVIAEAAILSMQSKQPVVIEPV</sequence>
<dbReference type="GO" id="GO:0016491">
    <property type="term" value="F:oxidoreductase activity"/>
    <property type="evidence" value="ECO:0007669"/>
    <property type="project" value="UniProtKB-KW"/>
</dbReference>
<organism evidence="5 6">
    <name type="scientific">Tabrizicola oligotrophica</name>
    <dbReference type="NCBI Taxonomy" id="2710650"/>
    <lineage>
        <taxon>Bacteria</taxon>
        <taxon>Pseudomonadati</taxon>
        <taxon>Pseudomonadota</taxon>
        <taxon>Alphaproteobacteria</taxon>
        <taxon>Rhodobacterales</taxon>
        <taxon>Paracoccaceae</taxon>
        <taxon>Tabrizicola</taxon>
    </lineage>
</organism>
<evidence type="ECO:0000259" key="4">
    <source>
        <dbReference type="Pfam" id="PF22725"/>
    </source>
</evidence>
<evidence type="ECO:0000256" key="1">
    <source>
        <dbReference type="ARBA" id="ARBA00010928"/>
    </source>
</evidence>
<name>A0A6M0QWG9_9RHOB</name>
<keyword evidence="2" id="KW-0560">Oxidoreductase</keyword>
<dbReference type="Gene3D" id="3.30.360.10">
    <property type="entry name" value="Dihydrodipicolinate Reductase, domain 2"/>
    <property type="match status" value="1"/>
</dbReference>
<dbReference type="GO" id="GO:0000166">
    <property type="term" value="F:nucleotide binding"/>
    <property type="evidence" value="ECO:0007669"/>
    <property type="project" value="InterPro"/>
</dbReference>
<evidence type="ECO:0000313" key="5">
    <source>
        <dbReference type="EMBL" id="NEY91826.1"/>
    </source>
</evidence>
<evidence type="ECO:0000256" key="2">
    <source>
        <dbReference type="ARBA" id="ARBA00023002"/>
    </source>
</evidence>
<dbReference type="SUPFAM" id="SSF55347">
    <property type="entry name" value="Glyceraldehyde-3-phosphate dehydrogenase-like, C-terminal domain"/>
    <property type="match status" value="1"/>
</dbReference>
<dbReference type="GO" id="GO:0005737">
    <property type="term" value="C:cytoplasm"/>
    <property type="evidence" value="ECO:0007669"/>
    <property type="project" value="TreeGrafter"/>
</dbReference>
<dbReference type="InterPro" id="IPR036291">
    <property type="entry name" value="NAD(P)-bd_dom_sf"/>
</dbReference>
<proteinExistence type="inferred from homology"/>
<dbReference type="InterPro" id="IPR000683">
    <property type="entry name" value="Gfo/Idh/MocA-like_OxRdtase_N"/>
</dbReference>
<feature type="domain" description="Gfo/Idh/MocA-like oxidoreductase N-terminal" evidence="3">
    <location>
        <begin position="5"/>
        <end position="107"/>
    </location>
</feature>
<comment type="similarity">
    <text evidence="1">Belongs to the Gfo/Idh/MocA family.</text>
</comment>
<reference evidence="5 6" key="1">
    <citation type="submission" date="2020-02" db="EMBL/GenBank/DDBJ databases">
        <authorList>
            <person name="Chen W.-M."/>
        </authorList>
    </citation>
    <scope>NUCLEOTIDE SEQUENCE [LARGE SCALE GENOMIC DNA]</scope>
    <source>
        <strain evidence="5 6">KMS-5</strain>
    </source>
</reference>
<keyword evidence="6" id="KW-1185">Reference proteome</keyword>
<evidence type="ECO:0000313" key="6">
    <source>
        <dbReference type="Proteomes" id="UP000477782"/>
    </source>
</evidence>
<accession>A0A6M0QWG9</accession>
<feature type="domain" description="GFO/IDH/MocA-like oxidoreductase" evidence="4">
    <location>
        <begin position="116"/>
        <end position="235"/>
    </location>
</feature>
<dbReference type="EMBL" id="JAAIVJ010000014">
    <property type="protein sequence ID" value="NEY91826.1"/>
    <property type="molecule type" value="Genomic_DNA"/>
</dbReference>
<dbReference type="SUPFAM" id="SSF51735">
    <property type="entry name" value="NAD(P)-binding Rossmann-fold domains"/>
    <property type="match status" value="1"/>
</dbReference>
<dbReference type="InterPro" id="IPR055170">
    <property type="entry name" value="GFO_IDH_MocA-like_dom"/>
</dbReference>
<dbReference type="Pfam" id="PF01408">
    <property type="entry name" value="GFO_IDH_MocA"/>
    <property type="match status" value="1"/>
</dbReference>
<dbReference type="PANTHER" id="PTHR42840">
    <property type="entry name" value="NAD(P)-BINDING ROSSMANN-FOLD SUPERFAMILY PROTEIN-RELATED"/>
    <property type="match status" value="1"/>
</dbReference>
<dbReference type="PANTHER" id="PTHR42840:SF3">
    <property type="entry name" value="BINDING ROSSMANN FOLD OXIDOREDUCTASE, PUTATIVE (AFU_ORTHOLOGUE AFUA_2G10240)-RELATED"/>
    <property type="match status" value="1"/>
</dbReference>
<dbReference type="AlphaFoldDB" id="A0A6M0QWG9"/>
<evidence type="ECO:0000259" key="3">
    <source>
        <dbReference type="Pfam" id="PF01408"/>
    </source>
</evidence>
<protein>
    <submittedName>
        <fullName evidence="5">Gfo/Idh/MocA family oxidoreductase</fullName>
    </submittedName>
</protein>
<gene>
    <name evidence="5" type="ORF">G4Z14_16165</name>
</gene>
<dbReference type="GO" id="GO:0006740">
    <property type="term" value="P:NADPH regeneration"/>
    <property type="evidence" value="ECO:0007669"/>
    <property type="project" value="TreeGrafter"/>
</dbReference>
<dbReference type="Proteomes" id="UP000477782">
    <property type="component" value="Unassembled WGS sequence"/>
</dbReference>
<comment type="caution">
    <text evidence="5">The sequence shown here is derived from an EMBL/GenBank/DDBJ whole genome shotgun (WGS) entry which is preliminary data.</text>
</comment>
<dbReference type="Pfam" id="PF22725">
    <property type="entry name" value="GFO_IDH_MocA_C3"/>
    <property type="match status" value="1"/>
</dbReference>
<dbReference type="Gene3D" id="3.40.50.720">
    <property type="entry name" value="NAD(P)-binding Rossmann-like Domain"/>
    <property type="match status" value="1"/>
</dbReference>